<dbReference type="EMBL" id="CAUJNA010000087">
    <property type="protein sequence ID" value="CAJ1371564.1"/>
    <property type="molecule type" value="Genomic_DNA"/>
</dbReference>
<proteinExistence type="predicted"/>
<sequence length="131" mass="15066">MKTTSSSPIGLAQPVRDVKKASSVLSWHAAALLLRLGNVSLSTIHILTQINHKAIEKMSRNLDLVRKWHVQREVDEATFDKKTLQPFELSDADAKTNKSAQYEYWHRNEDLWRCTGQVLHDYMRPVVCKSH</sequence>
<gene>
    <name evidence="1" type="ORF">EVOR1521_LOCUS1859</name>
</gene>
<evidence type="ECO:0000313" key="2">
    <source>
        <dbReference type="Proteomes" id="UP001178507"/>
    </source>
</evidence>
<evidence type="ECO:0000313" key="1">
    <source>
        <dbReference type="EMBL" id="CAJ1371564.1"/>
    </source>
</evidence>
<name>A0AA36MGW9_9DINO</name>
<dbReference type="AlphaFoldDB" id="A0AA36MGW9"/>
<dbReference type="Proteomes" id="UP001178507">
    <property type="component" value="Unassembled WGS sequence"/>
</dbReference>
<comment type="caution">
    <text evidence="1">The sequence shown here is derived from an EMBL/GenBank/DDBJ whole genome shotgun (WGS) entry which is preliminary data.</text>
</comment>
<reference evidence="1" key="1">
    <citation type="submission" date="2023-08" db="EMBL/GenBank/DDBJ databases">
        <authorList>
            <person name="Chen Y."/>
            <person name="Shah S."/>
            <person name="Dougan E. K."/>
            <person name="Thang M."/>
            <person name="Chan C."/>
        </authorList>
    </citation>
    <scope>NUCLEOTIDE SEQUENCE</scope>
</reference>
<protein>
    <submittedName>
        <fullName evidence="1">Uncharacterized protein</fullName>
    </submittedName>
</protein>
<accession>A0AA36MGW9</accession>
<keyword evidence="2" id="KW-1185">Reference proteome</keyword>
<organism evidence="1 2">
    <name type="scientific">Effrenium voratum</name>
    <dbReference type="NCBI Taxonomy" id="2562239"/>
    <lineage>
        <taxon>Eukaryota</taxon>
        <taxon>Sar</taxon>
        <taxon>Alveolata</taxon>
        <taxon>Dinophyceae</taxon>
        <taxon>Suessiales</taxon>
        <taxon>Symbiodiniaceae</taxon>
        <taxon>Effrenium</taxon>
    </lineage>
</organism>